<dbReference type="PANTHER" id="PTHR38733:SF1">
    <property type="entry name" value="TYPE IV METHYL-DIRECTED RESTRICTION ENZYME ECOKMCRBC"/>
    <property type="match status" value="1"/>
</dbReference>
<organism evidence="1 2">
    <name type="scientific">Nocardioides mesophilus</name>
    <dbReference type="NCBI Taxonomy" id="433659"/>
    <lineage>
        <taxon>Bacteria</taxon>
        <taxon>Bacillati</taxon>
        <taxon>Actinomycetota</taxon>
        <taxon>Actinomycetes</taxon>
        <taxon>Propionibacteriales</taxon>
        <taxon>Nocardioidaceae</taxon>
        <taxon>Nocardioides</taxon>
    </lineage>
</organism>
<dbReference type="Pfam" id="PF10117">
    <property type="entry name" value="McrBC"/>
    <property type="match status" value="1"/>
</dbReference>
<dbReference type="PANTHER" id="PTHR38733">
    <property type="entry name" value="PROTEIN MCRC"/>
    <property type="match status" value="1"/>
</dbReference>
<gene>
    <name evidence="1" type="ORF">H9L09_03825</name>
</gene>
<sequence length="340" mass="36985">MNDAIGILSVGGRTMPVLPKIPESHALELLGLAGAIPRMDTLAAQAATGTSLFDLLSRWLVHSVERVLRRDLMKDYQAHREEMAHVRGRISIKETTLAVTLGRARVTCEFDELDRDNPLNRVLLAALRLVCGAPFAAPEVRTQARRVSARFDEVSELRHGDLRVTLTPRTAYYSDGLAIAKALLRGAARKLDAGGEVAWAFLIRTPEGIEAGIRTVLHNALDPAFKVEKRGLALLPSTKTLNPDLVFGHLAVGDVKYKLQGADWDTGDLYQAVAFATGFQVSEAAILTFSTGQAGHTSLQVGDVRLSNFCWPADPSLGPQEAAARLVTDVREWLYEVSAS</sequence>
<accession>A0A7G9RD91</accession>
<keyword evidence="2" id="KW-1185">Reference proteome</keyword>
<evidence type="ECO:0000313" key="1">
    <source>
        <dbReference type="EMBL" id="QNN53566.1"/>
    </source>
</evidence>
<name>A0A7G9RD91_9ACTN</name>
<evidence type="ECO:0000313" key="2">
    <source>
        <dbReference type="Proteomes" id="UP000515947"/>
    </source>
</evidence>
<dbReference type="RefSeq" id="WP_187579408.1">
    <property type="nucleotide sequence ID" value="NZ_CP060713.1"/>
</dbReference>
<proteinExistence type="predicted"/>
<dbReference type="REBASE" id="443297">
    <property type="entry name" value="Nme15243McrBCP"/>
</dbReference>
<dbReference type="EMBL" id="CP060713">
    <property type="protein sequence ID" value="QNN53566.1"/>
    <property type="molecule type" value="Genomic_DNA"/>
</dbReference>
<protein>
    <recommendedName>
        <fullName evidence="3">Restriction endonuclease</fullName>
    </recommendedName>
</protein>
<dbReference type="Proteomes" id="UP000515947">
    <property type="component" value="Chromosome"/>
</dbReference>
<dbReference type="AlphaFoldDB" id="A0A7G9RD91"/>
<dbReference type="KEGG" id="nmes:H9L09_03825"/>
<dbReference type="InterPro" id="IPR019292">
    <property type="entry name" value="McrC"/>
</dbReference>
<evidence type="ECO:0008006" key="3">
    <source>
        <dbReference type="Google" id="ProtNLM"/>
    </source>
</evidence>
<reference evidence="1 2" key="1">
    <citation type="submission" date="2020-08" db="EMBL/GenBank/DDBJ databases">
        <title>Genome sequence of Nocardioides mesophilus KACC 16243T.</title>
        <authorList>
            <person name="Hyun D.-W."/>
            <person name="Bae J.-W."/>
        </authorList>
    </citation>
    <scope>NUCLEOTIDE SEQUENCE [LARGE SCALE GENOMIC DNA]</scope>
    <source>
        <strain evidence="1 2">KACC 16243</strain>
    </source>
</reference>